<dbReference type="EMBL" id="VWXX01000007">
    <property type="protein sequence ID" value="KAA6185753.1"/>
    <property type="molecule type" value="Genomic_DNA"/>
</dbReference>
<feature type="transmembrane region" description="Helical" evidence="1">
    <location>
        <begin position="12"/>
        <end position="33"/>
    </location>
</feature>
<comment type="caution">
    <text evidence="2">The sequence shown here is derived from an EMBL/GenBank/DDBJ whole genome shotgun (WGS) entry which is preliminary data.</text>
</comment>
<evidence type="ECO:0000313" key="2">
    <source>
        <dbReference type="EMBL" id="KAA6185753.1"/>
    </source>
</evidence>
<proteinExistence type="predicted"/>
<dbReference type="Pfam" id="PF16137">
    <property type="entry name" value="DUF4845"/>
    <property type="match status" value="1"/>
</dbReference>
<name>A0A5M8FLE2_9GAMM</name>
<accession>A0A5M8FLE2</accession>
<keyword evidence="1" id="KW-0472">Membrane</keyword>
<protein>
    <submittedName>
        <fullName evidence="2">DUF4845 domain-containing protein</fullName>
    </submittedName>
</protein>
<evidence type="ECO:0000313" key="3">
    <source>
        <dbReference type="Proteomes" id="UP000322981"/>
    </source>
</evidence>
<dbReference type="Proteomes" id="UP000322981">
    <property type="component" value="Unassembled WGS sequence"/>
</dbReference>
<dbReference type="RefSeq" id="WP_150091832.1">
    <property type="nucleotide sequence ID" value="NZ_JBFUOH010000048.1"/>
</dbReference>
<gene>
    <name evidence="2" type="ORF">F2Q65_07040</name>
</gene>
<keyword evidence="1" id="KW-1133">Transmembrane helix</keyword>
<keyword evidence="3" id="KW-1185">Reference proteome</keyword>
<reference evidence="2 3" key="1">
    <citation type="submission" date="2019-09" db="EMBL/GenBank/DDBJ databases">
        <title>Whole-genome sequence of the purple sulfur bacterium Thiohalocapsa marina DSM 19078.</title>
        <authorList>
            <person name="Kyndt J.A."/>
            <person name="Meyer T.E."/>
        </authorList>
    </citation>
    <scope>NUCLEOTIDE SEQUENCE [LARGE SCALE GENOMIC DNA]</scope>
    <source>
        <strain evidence="2 3">DSM 19078</strain>
    </source>
</reference>
<evidence type="ECO:0000256" key="1">
    <source>
        <dbReference type="SAM" id="Phobius"/>
    </source>
</evidence>
<dbReference type="AlphaFoldDB" id="A0A5M8FLE2"/>
<organism evidence="2 3">
    <name type="scientific">Thiohalocapsa marina</name>
    <dbReference type="NCBI Taxonomy" id="424902"/>
    <lineage>
        <taxon>Bacteria</taxon>
        <taxon>Pseudomonadati</taxon>
        <taxon>Pseudomonadota</taxon>
        <taxon>Gammaproteobacteria</taxon>
        <taxon>Chromatiales</taxon>
        <taxon>Chromatiaceae</taxon>
        <taxon>Thiohalocapsa</taxon>
    </lineage>
</organism>
<keyword evidence="1" id="KW-0812">Transmembrane</keyword>
<dbReference type="InterPro" id="IPR032314">
    <property type="entry name" value="DUF4845"/>
</dbReference>
<sequence length="127" mass="14043">MIRKQTIHGQRGAGLGGVLIVLALILFFASVAIKTLPAYVAYWHVRSAMQAMQERPDLIQAGPAAVLDGIARQLSIDGVEGVDRDAFEVQRTPAGFDLLLAYEVRRHLVYNLDLVLSFSHQEAFDRP</sequence>
<dbReference type="OrthoDB" id="6367393at2"/>